<evidence type="ECO:0000313" key="2">
    <source>
        <dbReference type="Proteomes" id="UP001558535"/>
    </source>
</evidence>
<reference evidence="1 2" key="1">
    <citation type="submission" date="2024-07" db="EMBL/GenBank/DDBJ databases">
        <title>A survey of Mimosa microsymbionts across Brazilian biomes reveals a high diversity of Paraburkholderia nodulating endemic species, but also that Cupriavidus is common as a symbiont of widespread species.</title>
        <authorList>
            <person name="Rouws L."/>
            <person name="Barauna A."/>
            <person name="Beukes C."/>
            <person name="Rouws J.R.C."/>
            <person name="De Faria S.M."/>
            <person name="Gross E."/>
            <person name="Bueno Dos Reis Junior F."/>
            <person name="Simon M.F."/>
            <person name="Maluk M."/>
            <person name="Odee D.W."/>
            <person name="Kenicer G."/>
            <person name="Young J.P.W."/>
            <person name="Reis V.M."/>
            <person name="Zilli J."/>
            <person name="James E.K."/>
        </authorList>
    </citation>
    <scope>NUCLEOTIDE SEQUENCE [LARGE SCALE GENOMIC DNA]</scope>
    <source>
        <strain evidence="1 2">BR14375</strain>
    </source>
</reference>
<evidence type="ECO:0008006" key="3">
    <source>
        <dbReference type="Google" id="ProtNLM"/>
    </source>
</evidence>
<name>A0ABV3WKA8_9BURK</name>
<proteinExistence type="predicted"/>
<sequence length="192" mass="22045">MTLFDKDLVLRDVHRLMLMLEYEANKHGARFEDLSWFNGFHEKFFKSEAAHLLISIAAAVRRIQDYEWAAQSHDERRKLLEQPTDECQAIGFFVINHRIGSSALNLRQACNKVMHAETIEWRPPANGNLQQVWSAPYYDLVFEGVKRADGKQVLMTEAIVRLTGSDSGRNWEVVVELIRFLRAAASKASQAI</sequence>
<dbReference type="EMBL" id="JBFPKE010000015">
    <property type="protein sequence ID" value="MEX3753555.1"/>
    <property type="molecule type" value="Genomic_DNA"/>
</dbReference>
<dbReference type="RefSeq" id="WP_368608524.1">
    <property type="nucleotide sequence ID" value="NZ_JBFPKB010000016.1"/>
</dbReference>
<keyword evidence="2" id="KW-1185">Reference proteome</keyword>
<accession>A0ABV3WKA8</accession>
<organism evidence="1 2">
    <name type="scientific">Paraburkholderia phenoliruptrix</name>
    <dbReference type="NCBI Taxonomy" id="252970"/>
    <lineage>
        <taxon>Bacteria</taxon>
        <taxon>Pseudomonadati</taxon>
        <taxon>Pseudomonadota</taxon>
        <taxon>Betaproteobacteria</taxon>
        <taxon>Burkholderiales</taxon>
        <taxon>Burkholderiaceae</taxon>
        <taxon>Paraburkholderia</taxon>
    </lineage>
</organism>
<comment type="caution">
    <text evidence="1">The sequence shown here is derived from an EMBL/GenBank/DDBJ whole genome shotgun (WGS) entry which is preliminary data.</text>
</comment>
<protein>
    <recommendedName>
        <fullName evidence="3">HEPN AbiU2-like domain-containing protein</fullName>
    </recommendedName>
</protein>
<evidence type="ECO:0000313" key="1">
    <source>
        <dbReference type="EMBL" id="MEX3753555.1"/>
    </source>
</evidence>
<dbReference type="Proteomes" id="UP001558535">
    <property type="component" value="Unassembled WGS sequence"/>
</dbReference>
<gene>
    <name evidence="1" type="ORF">AB3X84_26505</name>
</gene>